<evidence type="ECO:0000256" key="1">
    <source>
        <dbReference type="ARBA" id="ARBA00004651"/>
    </source>
</evidence>
<evidence type="ECO:0000256" key="4">
    <source>
        <dbReference type="ARBA" id="ARBA00022989"/>
    </source>
</evidence>
<dbReference type="InterPro" id="IPR013604">
    <property type="entry name" value="7TM_chemorcpt"/>
</dbReference>
<dbReference type="EnsemblMetazoa" id="AMAM005099-RA">
    <property type="protein sequence ID" value="AMAM005099-PA"/>
    <property type="gene ID" value="AMAM005099"/>
</dbReference>
<proteinExistence type="predicted"/>
<dbReference type="AlphaFoldDB" id="A0A182SED8"/>
<organism evidence="6 7">
    <name type="scientific">Anopheles maculatus</name>
    <dbReference type="NCBI Taxonomy" id="74869"/>
    <lineage>
        <taxon>Eukaryota</taxon>
        <taxon>Metazoa</taxon>
        <taxon>Ecdysozoa</taxon>
        <taxon>Arthropoda</taxon>
        <taxon>Hexapoda</taxon>
        <taxon>Insecta</taxon>
        <taxon>Pterygota</taxon>
        <taxon>Neoptera</taxon>
        <taxon>Endopterygota</taxon>
        <taxon>Diptera</taxon>
        <taxon>Nematocera</taxon>
        <taxon>Culicoidea</taxon>
        <taxon>Culicidae</taxon>
        <taxon>Anophelinae</taxon>
        <taxon>Anopheles</taxon>
        <taxon>Anopheles maculatus group</taxon>
    </lineage>
</organism>
<keyword evidence="4" id="KW-1133">Transmembrane helix</keyword>
<accession>A0A182SED8</accession>
<protein>
    <recommendedName>
        <fullName evidence="8">Gustatory receptor</fullName>
    </recommendedName>
</protein>
<sequence>MIQLRMKQLKVFFLQNQREPDFEQLFNFFTERFYRYAGQIEQINQCFSVPLLGMMLQVMLELAYFTYEFFRVLNTRQVLDVNYDRVSDWIITQFWQSTYGNFLLLIVPSCELAANEVRAYLHLLLGLTA</sequence>
<evidence type="ECO:0000256" key="2">
    <source>
        <dbReference type="ARBA" id="ARBA00022475"/>
    </source>
</evidence>
<reference evidence="7" key="1">
    <citation type="submission" date="2013-09" db="EMBL/GenBank/DDBJ databases">
        <title>The Genome Sequence of Anopheles maculatus species B.</title>
        <authorList>
            <consortium name="The Broad Institute Genomics Platform"/>
            <person name="Neafsey D.E."/>
            <person name="Besansky N."/>
            <person name="Howell P."/>
            <person name="Walton C."/>
            <person name="Young S.K."/>
            <person name="Zeng Q."/>
            <person name="Gargeya S."/>
            <person name="Fitzgerald M."/>
            <person name="Haas B."/>
            <person name="Abouelleil A."/>
            <person name="Allen A.W."/>
            <person name="Alvarado L."/>
            <person name="Arachchi H.M."/>
            <person name="Berlin A.M."/>
            <person name="Chapman S.B."/>
            <person name="Gainer-Dewar J."/>
            <person name="Goldberg J."/>
            <person name="Griggs A."/>
            <person name="Gujja S."/>
            <person name="Hansen M."/>
            <person name="Howarth C."/>
            <person name="Imamovic A."/>
            <person name="Ireland A."/>
            <person name="Larimer J."/>
            <person name="McCowan C."/>
            <person name="Murphy C."/>
            <person name="Pearson M."/>
            <person name="Poon T.W."/>
            <person name="Priest M."/>
            <person name="Roberts A."/>
            <person name="Saif S."/>
            <person name="Shea T."/>
            <person name="Sisk P."/>
            <person name="Sykes S."/>
            <person name="Wortman J."/>
            <person name="Nusbaum C."/>
            <person name="Birren B."/>
        </authorList>
    </citation>
    <scope>NUCLEOTIDE SEQUENCE [LARGE SCALE GENOMIC DNA]</scope>
    <source>
        <strain evidence="7">maculatus3</strain>
    </source>
</reference>
<comment type="subcellular location">
    <subcellularLocation>
        <location evidence="1">Cell membrane</location>
        <topology evidence="1">Multi-pass membrane protein</topology>
    </subcellularLocation>
</comment>
<dbReference type="GO" id="GO:0005886">
    <property type="term" value="C:plasma membrane"/>
    <property type="evidence" value="ECO:0007669"/>
    <property type="project" value="UniProtKB-SubCell"/>
</dbReference>
<evidence type="ECO:0000256" key="3">
    <source>
        <dbReference type="ARBA" id="ARBA00022692"/>
    </source>
</evidence>
<dbReference type="Proteomes" id="UP000075901">
    <property type="component" value="Unassembled WGS sequence"/>
</dbReference>
<evidence type="ECO:0008006" key="8">
    <source>
        <dbReference type="Google" id="ProtNLM"/>
    </source>
</evidence>
<keyword evidence="5" id="KW-0472">Membrane</keyword>
<dbReference type="GO" id="GO:0050909">
    <property type="term" value="P:sensory perception of taste"/>
    <property type="evidence" value="ECO:0007669"/>
    <property type="project" value="InterPro"/>
</dbReference>
<reference evidence="6" key="2">
    <citation type="submission" date="2020-05" db="UniProtKB">
        <authorList>
            <consortium name="EnsemblMetazoa"/>
        </authorList>
    </citation>
    <scope>IDENTIFICATION</scope>
    <source>
        <strain evidence="6">maculatus3</strain>
    </source>
</reference>
<evidence type="ECO:0000313" key="6">
    <source>
        <dbReference type="EnsemblMetazoa" id="AMAM005099-PA"/>
    </source>
</evidence>
<dbReference type="Pfam" id="PF08395">
    <property type="entry name" value="7tm_7"/>
    <property type="match status" value="1"/>
</dbReference>
<keyword evidence="7" id="KW-1185">Reference proteome</keyword>
<keyword evidence="3" id="KW-0812">Transmembrane</keyword>
<evidence type="ECO:0000256" key="5">
    <source>
        <dbReference type="ARBA" id="ARBA00023136"/>
    </source>
</evidence>
<keyword evidence="2" id="KW-1003">Cell membrane</keyword>
<evidence type="ECO:0000313" key="7">
    <source>
        <dbReference type="Proteomes" id="UP000075901"/>
    </source>
</evidence>
<dbReference type="VEuPathDB" id="VectorBase:AMAM005099"/>
<name>A0A182SED8_9DIPT</name>